<sequence length="173" mass="20286">MDKNIFAVGQQVPDLLASRFQQDGAQFAIDLNRNFYLCISFTNPTKKEIKKIKNDIIRFRFYEKKDVIYPLVCFGKDLSCEIPYNPVNTSLVTYEGLSNGLHIVLADTQTKIIRAQKTIGLGTEFMYYLIHHWNKAIRNKEWEQTFFEMYQNALKSHVHKLFLNAPISLDWDK</sequence>
<organism evidence="1 2">
    <name type="scientific">Evansella cellulosilytica (strain ATCC 21833 / DSM 2522 / FERM P-1141 / JCM 9156 / N-4)</name>
    <name type="common">Bacillus cellulosilyticus</name>
    <dbReference type="NCBI Taxonomy" id="649639"/>
    <lineage>
        <taxon>Bacteria</taxon>
        <taxon>Bacillati</taxon>
        <taxon>Bacillota</taxon>
        <taxon>Bacilli</taxon>
        <taxon>Bacillales</taxon>
        <taxon>Bacillaceae</taxon>
        <taxon>Evansella</taxon>
    </lineage>
</organism>
<dbReference type="Proteomes" id="UP000001401">
    <property type="component" value="Chromosome"/>
</dbReference>
<accession>E6TTC5</accession>
<dbReference type="HOGENOM" id="CLU_1544540_0_0_9"/>
<evidence type="ECO:0000313" key="1">
    <source>
        <dbReference type="EMBL" id="ADU28465.1"/>
    </source>
</evidence>
<dbReference type="eggNOG" id="ENOG5030BT6">
    <property type="taxonomic scope" value="Bacteria"/>
</dbReference>
<dbReference type="AlphaFoldDB" id="E6TTC5"/>
<proteinExistence type="predicted"/>
<name>E6TTC5_EVAC2</name>
<dbReference type="OrthoDB" id="1680199at2"/>
<dbReference type="RefSeq" id="WP_013486806.1">
    <property type="nucleotide sequence ID" value="NC_014829.1"/>
</dbReference>
<keyword evidence="2" id="KW-1185">Reference proteome</keyword>
<evidence type="ECO:0000313" key="2">
    <source>
        <dbReference type="Proteomes" id="UP000001401"/>
    </source>
</evidence>
<reference evidence="1" key="1">
    <citation type="submission" date="2010-12" db="EMBL/GenBank/DDBJ databases">
        <title>Complete sequence of Bacillus cellulosilyticus DSM 2522.</title>
        <authorList>
            <consortium name="US DOE Joint Genome Institute"/>
            <person name="Lucas S."/>
            <person name="Copeland A."/>
            <person name="Lapidus A."/>
            <person name="Cheng J.-F."/>
            <person name="Bruce D."/>
            <person name="Goodwin L."/>
            <person name="Pitluck S."/>
            <person name="Chertkov O."/>
            <person name="Detter J.C."/>
            <person name="Han C."/>
            <person name="Tapia R."/>
            <person name="Land M."/>
            <person name="Hauser L."/>
            <person name="Jeffries C."/>
            <person name="Kyrpides N."/>
            <person name="Ivanova N."/>
            <person name="Mikhailova N."/>
            <person name="Brumm P."/>
            <person name="Mead D."/>
            <person name="Woyke T."/>
        </authorList>
    </citation>
    <scope>NUCLEOTIDE SEQUENCE [LARGE SCALE GENOMIC DNA]</scope>
    <source>
        <strain evidence="1">DSM 2522</strain>
    </source>
</reference>
<dbReference type="EMBL" id="CP002394">
    <property type="protein sequence ID" value="ADU28465.1"/>
    <property type="molecule type" value="Genomic_DNA"/>
</dbReference>
<gene>
    <name evidence="1" type="ordered locus">Bcell_0176</name>
</gene>
<protein>
    <submittedName>
        <fullName evidence="1">Uncharacterized protein</fullName>
    </submittedName>
</protein>
<dbReference type="KEGG" id="bco:Bcell_0176"/>